<protein>
    <submittedName>
        <fullName evidence="1">Uncharacterized protein</fullName>
    </submittedName>
</protein>
<comment type="caution">
    <text evidence="1">The sequence shown here is derived from an EMBL/GenBank/DDBJ whole genome shotgun (WGS) entry which is preliminary data.</text>
</comment>
<sequence length="24" mass="2773">MEEIFEIFNKGKISLDISTTNNKT</sequence>
<proteinExistence type="predicted"/>
<reference evidence="1 2" key="1">
    <citation type="journal article" date="2019" name="Genome Biol. Evol.">
        <title>Insights into the evolution of the New World diploid cottons (Gossypium, subgenus Houzingenia) based on genome sequencing.</title>
        <authorList>
            <person name="Grover C.E."/>
            <person name="Arick M.A. 2nd"/>
            <person name="Thrash A."/>
            <person name="Conover J.L."/>
            <person name="Sanders W.S."/>
            <person name="Peterson D.G."/>
            <person name="Frelichowski J.E."/>
            <person name="Scheffler J.A."/>
            <person name="Scheffler B.E."/>
            <person name="Wendel J.F."/>
        </authorList>
    </citation>
    <scope>NUCLEOTIDE SEQUENCE [LARGE SCALE GENOMIC DNA]</scope>
    <source>
        <strain evidence="1">5</strain>
        <tissue evidence="1">Leaf</tissue>
    </source>
</reference>
<dbReference type="AlphaFoldDB" id="A0A7J9BK54"/>
<accession>A0A7J9BK54</accession>
<name>A0A7J9BK54_GOSGO</name>
<dbReference type="Proteomes" id="UP000593579">
    <property type="component" value="Unassembled WGS sequence"/>
</dbReference>
<evidence type="ECO:0000313" key="2">
    <source>
        <dbReference type="Proteomes" id="UP000593579"/>
    </source>
</evidence>
<gene>
    <name evidence="1" type="ORF">Gogos_010106</name>
</gene>
<keyword evidence="2" id="KW-1185">Reference proteome</keyword>
<dbReference type="EMBL" id="JABEZY010000004">
    <property type="protein sequence ID" value="MBA0736568.1"/>
    <property type="molecule type" value="Genomic_DNA"/>
</dbReference>
<evidence type="ECO:0000313" key="1">
    <source>
        <dbReference type="EMBL" id="MBA0736568.1"/>
    </source>
</evidence>
<organism evidence="1 2">
    <name type="scientific">Gossypium gossypioides</name>
    <name type="common">Mexican cotton</name>
    <name type="synonym">Selera gossypioides</name>
    <dbReference type="NCBI Taxonomy" id="34282"/>
    <lineage>
        <taxon>Eukaryota</taxon>
        <taxon>Viridiplantae</taxon>
        <taxon>Streptophyta</taxon>
        <taxon>Embryophyta</taxon>
        <taxon>Tracheophyta</taxon>
        <taxon>Spermatophyta</taxon>
        <taxon>Magnoliopsida</taxon>
        <taxon>eudicotyledons</taxon>
        <taxon>Gunneridae</taxon>
        <taxon>Pentapetalae</taxon>
        <taxon>rosids</taxon>
        <taxon>malvids</taxon>
        <taxon>Malvales</taxon>
        <taxon>Malvaceae</taxon>
        <taxon>Malvoideae</taxon>
        <taxon>Gossypium</taxon>
    </lineage>
</organism>